<evidence type="ECO:0000313" key="1">
    <source>
        <dbReference type="EMBL" id="MFC4629120.1"/>
    </source>
</evidence>
<keyword evidence="2" id="KW-1185">Reference proteome</keyword>
<dbReference type="EMBL" id="JBHSFI010000004">
    <property type="protein sequence ID" value="MFC4629120.1"/>
    <property type="molecule type" value="Genomic_DNA"/>
</dbReference>
<proteinExistence type="predicted"/>
<dbReference type="RefSeq" id="WP_377135897.1">
    <property type="nucleotide sequence ID" value="NZ_JBHSFI010000004.1"/>
</dbReference>
<organism evidence="1 2">
    <name type="scientific">Promicromonospora alba</name>
    <dbReference type="NCBI Taxonomy" id="1616110"/>
    <lineage>
        <taxon>Bacteria</taxon>
        <taxon>Bacillati</taxon>
        <taxon>Actinomycetota</taxon>
        <taxon>Actinomycetes</taxon>
        <taxon>Micrococcales</taxon>
        <taxon>Promicromonosporaceae</taxon>
        <taxon>Promicromonospora</taxon>
    </lineage>
</organism>
<dbReference type="Gene3D" id="3.30.1390.10">
    <property type="match status" value="1"/>
</dbReference>
<evidence type="ECO:0000313" key="2">
    <source>
        <dbReference type="Proteomes" id="UP001596011"/>
    </source>
</evidence>
<evidence type="ECO:0008006" key="3">
    <source>
        <dbReference type="Google" id="ProtNLM"/>
    </source>
</evidence>
<dbReference type="InterPro" id="IPR014719">
    <property type="entry name" value="Ribosomal_bL12_C/ClpS-like"/>
</dbReference>
<name>A0ABV9HJU0_9MICO</name>
<gene>
    <name evidence="1" type="ORF">ACFO6V_12810</name>
</gene>
<comment type="caution">
    <text evidence="1">The sequence shown here is derived from an EMBL/GenBank/DDBJ whole genome shotgun (WGS) entry which is preliminary data.</text>
</comment>
<sequence length="96" mass="10982">MEILVMSVVVLLVLNWISESGHRRTQQRAMDKLQTKLDLVMDQLGVVVPEPEGIADVDALIRADRKIEAVKRYRELTGDDLLEAKTAVDRREQNLR</sequence>
<dbReference type="Proteomes" id="UP001596011">
    <property type="component" value="Unassembled WGS sequence"/>
</dbReference>
<accession>A0ABV9HJU0</accession>
<reference evidence="2" key="1">
    <citation type="journal article" date="2019" name="Int. J. Syst. Evol. Microbiol.">
        <title>The Global Catalogue of Microorganisms (GCM) 10K type strain sequencing project: providing services to taxonomists for standard genome sequencing and annotation.</title>
        <authorList>
            <consortium name="The Broad Institute Genomics Platform"/>
            <consortium name="The Broad Institute Genome Sequencing Center for Infectious Disease"/>
            <person name="Wu L."/>
            <person name="Ma J."/>
        </authorList>
    </citation>
    <scope>NUCLEOTIDE SEQUENCE [LARGE SCALE GENOMIC DNA]</scope>
    <source>
        <strain evidence="2">CCUG 42722</strain>
    </source>
</reference>
<protein>
    <recommendedName>
        <fullName evidence="3">Ribosomal L7/L12-like protein</fullName>
    </recommendedName>
</protein>